<dbReference type="Proteomes" id="UP000015101">
    <property type="component" value="Unassembled WGS sequence"/>
</dbReference>
<dbReference type="EMBL" id="KB095959">
    <property type="protein sequence ID" value="ESO09257.1"/>
    <property type="molecule type" value="Genomic_DNA"/>
</dbReference>
<accession>T1ELW1</accession>
<evidence type="ECO:0000256" key="8">
    <source>
        <dbReference type="PROSITE-ProRule" id="PRU00504"/>
    </source>
</evidence>
<feature type="domain" description="B box-type" evidence="10">
    <location>
        <begin position="108"/>
        <end position="148"/>
    </location>
</feature>
<dbReference type="GO" id="GO:0008270">
    <property type="term" value="F:zinc ion binding"/>
    <property type="evidence" value="ECO:0007669"/>
    <property type="project" value="UniProtKB-KW"/>
</dbReference>
<reference evidence="11 13" key="2">
    <citation type="journal article" date="2013" name="Nature">
        <title>Insights into bilaterian evolution from three spiralian genomes.</title>
        <authorList>
            <person name="Simakov O."/>
            <person name="Marletaz F."/>
            <person name="Cho S.J."/>
            <person name="Edsinger-Gonzales E."/>
            <person name="Havlak P."/>
            <person name="Hellsten U."/>
            <person name="Kuo D.H."/>
            <person name="Larsson T."/>
            <person name="Lv J."/>
            <person name="Arendt D."/>
            <person name="Savage R."/>
            <person name="Osoegawa K."/>
            <person name="de Jong P."/>
            <person name="Grimwood J."/>
            <person name="Chapman J.A."/>
            <person name="Shapiro H."/>
            <person name="Aerts A."/>
            <person name="Otillar R.P."/>
            <person name="Terry A.Y."/>
            <person name="Boore J.L."/>
            <person name="Grigoriev I.V."/>
            <person name="Lindberg D.R."/>
            <person name="Seaver E.C."/>
            <person name="Weisblat D.A."/>
            <person name="Putnam N.H."/>
            <person name="Rokhsar D.S."/>
        </authorList>
    </citation>
    <scope>NUCLEOTIDE SEQUENCE</scope>
</reference>
<dbReference type="InterPro" id="IPR000315">
    <property type="entry name" value="Znf_B-box"/>
</dbReference>
<dbReference type="GeneID" id="20197561"/>
<dbReference type="Pfam" id="PF00630">
    <property type="entry name" value="Filamin"/>
    <property type="match status" value="1"/>
</dbReference>
<keyword evidence="13" id="KW-1185">Reference proteome</keyword>
<dbReference type="SUPFAM" id="SSF57850">
    <property type="entry name" value="RING/U-box"/>
    <property type="match status" value="1"/>
</dbReference>
<feature type="domain" description="RING-type" evidence="9">
    <location>
        <begin position="23"/>
        <end position="71"/>
    </location>
</feature>
<dbReference type="PROSITE" id="PS00518">
    <property type="entry name" value="ZF_RING_1"/>
    <property type="match status" value="1"/>
</dbReference>
<sequence length="682" mass="75567">MSSTLVETVSINYEDFSDSFLTCGTCLSVYNNEERTPKLLCCSHTVCLSCLEHIVAAQGENSTNFRCPICRETIPIPRGGVNSFPPSFIVNQLLDLMGRQRRDVIPKCSRHPQSELMFCETCDVVFCTDCTEGSHSIGGASAHTVIPFSIAIKRMSEILLYKAGLCIKNLDDARDVVSQEIERLDAAHDKCVDSISKAFQNIADMVESRKQEVLKLTKKVRDEKKKSLLEQLDLIQSEKCKVQNNCQGLQHQVDVRNITSKIGDLNEKLDISATLMEPRENAFMHFDYQHNSSSNSLKTSLNQFGRISVSKTFPALCSASIEKNASIRLNYNISISTVDYHGNIRTSGGDPVEIKLIDPKGKITHADVDDNEDGTYSSNYSFIISGPHKLHIYIFNRPIKDSPFSINVSEHIDPVVRFGSPGSGFSHFKQPVAIFITGDQFIYILDTGNSRIKITDKNLSAVEGIITGRGLEQHSATGMCLLQSLSYVVIANWRTKQITILGLDGTFICQFTNEHFVEPISVAATSRDEIVVADNGLGKIFVFDCNGKLLQSFGCKGSQPGQFKLITSIYVVPSSNDIIVCDNRLQVFTNSGLYKHELSGDTSSKGSFGGVCFDGLGKFLATKLEKGRCVIQVFDALSHNFLYEIDSFNDKLKRPCGLTVSSDGFVYVVDLGNDCVKKYRYV</sequence>
<dbReference type="EMBL" id="AMQM01002920">
    <property type="status" value="NOT_ANNOTATED_CDS"/>
    <property type="molecule type" value="Genomic_DNA"/>
</dbReference>
<keyword evidence="3" id="KW-0677">Repeat</keyword>
<dbReference type="Gene3D" id="2.120.10.30">
    <property type="entry name" value="TolB, C-terminal domain"/>
    <property type="match status" value="2"/>
</dbReference>
<dbReference type="InterPro" id="IPR001298">
    <property type="entry name" value="Filamin/ABP280_rpt"/>
</dbReference>
<feature type="repeat" description="NHL" evidence="8">
    <location>
        <begin position="511"/>
        <end position="546"/>
    </location>
</feature>
<dbReference type="HOGENOM" id="CLU_015209_0_0_1"/>
<dbReference type="SMART" id="SM00336">
    <property type="entry name" value="BBOX"/>
    <property type="match status" value="1"/>
</dbReference>
<evidence type="ECO:0000259" key="10">
    <source>
        <dbReference type="PROSITE" id="PS50119"/>
    </source>
</evidence>
<feature type="repeat" description="Filamin" evidence="7">
    <location>
        <begin position="337"/>
        <end position="408"/>
    </location>
</feature>
<feature type="repeat" description="NHL" evidence="8">
    <location>
        <begin position="550"/>
        <end position="591"/>
    </location>
</feature>
<dbReference type="InterPro" id="IPR017868">
    <property type="entry name" value="Filamin/ABP280_repeat-like"/>
</dbReference>
<dbReference type="InterPro" id="IPR017907">
    <property type="entry name" value="Znf_RING_CS"/>
</dbReference>
<evidence type="ECO:0000256" key="7">
    <source>
        <dbReference type="PROSITE-ProRule" id="PRU00087"/>
    </source>
</evidence>
<comment type="similarity">
    <text evidence="1">Belongs to the TRIM/RBCC family.</text>
</comment>
<evidence type="ECO:0000313" key="12">
    <source>
        <dbReference type="EnsemblMetazoa" id="HelroP156422"/>
    </source>
</evidence>
<dbReference type="Gene3D" id="3.30.40.10">
    <property type="entry name" value="Zinc/RING finger domain, C3HC4 (zinc finger)"/>
    <property type="match status" value="1"/>
</dbReference>
<dbReference type="KEGG" id="hro:HELRODRAFT_156422"/>
<name>T1ELW1_HELRO</name>
<proteinExistence type="inferred from homology"/>
<dbReference type="InterPro" id="IPR047153">
    <property type="entry name" value="TRIM45/56/19-like"/>
</dbReference>
<dbReference type="EnsemblMetazoa" id="HelroT156422">
    <property type="protein sequence ID" value="HelroP156422"/>
    <property type="gene ID" value="HelroG156422"/>
</dbReference>
<dbReference type="GO" id="GO:0061630">
    <property type="term" value="F:ubiquitin protein ligase activity"/>
    <property type="evidence" value="ECO:0000318"/>
    <property type="project" value="GO_Central"/>
</dbReference>
<dbReference type="OrthoDB" id="252722at2759"/>
<evidence type="ECO:0000256" key="6">
    <source>
        <dbReference type="PROSITE-ProRule" id="PRU00024"/>
    </source>
</evidence>
<dbReference type="RefSeq" id="XP_009012350.1">
    <property type="nucleotide sequence ID" value="XM_009014102.1"/>
</dbReference>
<reference evidence="12" key="3">
    <citation type="submission" date="2015-06" db="UniProtKB">
        <authorList>
            <consortium name="EnsemblMetazoa"/>
        </authorList>
    </citation>
    <scope>IDENTIFICATION</scope>
</reference>
<dbReference type="eggNOG" id="KOG2177">
    <property type="taxonomic scope" value="Eukaryota"/>
</dbReference>
<evidence type="ECO:0000259" key="9">
    <source>
        <dbReference type="PROSITE" id="PS50089"/>
    </source>
</evidence>
<dbReference type="SUPFAM" id="SSF81296">
    <property type="entry name" value="E set domains"/>
    <property type="match status" value="1"/>
</dbReference>
<dbReference type="CDD" id="cd16579">
    <property type="entry name" value="RING-HC_PML_C-V"/>
    <property type="match status" value="1"/>
</dbReference>
<gene>
    <name evidence="12" type="primary">20197561</name>
    <name evidence="11" type="ORF">HELRODRAFT_156422</name>
</gene>
<dbReference type="Gene3D" id="3.30.160.60">
    <property type="entry name" value="Classic Zinc Finger"/>
    <property type="match status" value="1"/>
</dbReference>
<dbReference type="InParanoid" id="T1ELW1"/>
<dbReference type="PANTHER" id="PTHR25462:SF285">
    <property type="entry name" value="RING-TYPE DOMAIN-CONTAINING PROTEIN"/>
    <property type="match status" value="1"/>
</dbReference>
<keyword evidence="4 6" id="KW-0863">Zinc-finger</keyword>
<dbReference type="PANTHER" id="PTHR25462">
    <property type="entry name" value="BONUS, ISOFORM C-RELATED"/>
    <property type="match status" value="1"/>
</dbReference>
<dbReference type="STRING" id="6412.T1ELW1"/>
<dbReference type="InterPro" id="IPR001258">
    <property type="entry name" value="NHL_repeat"/>
</dbReference>
<dbReference type="PROSITE" id="PS51125">
    <property type="entry name" value="NHL"/>
    <property type="match status" value="2"/>
</dbReference>
<protein>
    <recommendedName>
        <fullName evidence="14">RING-type domain-containing protein</fullName>
    </recommendedName>
</protein>
<dbReference type="GO" id="GO:0005654">
    <property type="term" value="C:nucleoplasm"/>
    <property type="evidence" value="ECO:0000318"/>
    <property type="project" value="GO_Central"/>
</dbReference>
<evidence type="ECO:0000256" key="1">
    <source>
        <dbReference type="ARBA" id="ARBA00008518"/>
    </source>
</evidence>
<dbReference type="CTD" id="20197561"/>
<evidence type="ECO:0000313" key="11">
    <source>
        <dbReference type="EMBL" id="ESO09257.1"/>
    </source>
</evidence>
<dbReference type="InterPro" id="IPR001841">
    <property type="entry name" value="Znf_RING"/>
</dbReference>
<evidence type="ECO:0000313" key="13">
    <source>
        <dbReference type="Proteomes" id="UP000015101"/>
    </source>
</evidence>
<dbReference type="PROSITE" id="PS50194">
    <property type="entry name" value="FILAMIN_REPEAT"/>
    <property type="match status" value="1"/>
</dbReference>
<dbReference type="PROSITE" id="PS50119">
    <property type="entry name" value="ZF_BBOX"/>
    <property type="match status" value="1"/>
</dbReference>
<dbReference type="Pfam" id="PF00643">
    <property type="entry name" value="zf-B_box"/>
    <property type="match status" value="1"/>
</dbReference>
<dbReference type="AlphaFoldDB" id="T1ELW1"/>
<dbReference type="InterPro" id="IPR013783">
    <property type="entry name" value="Ig-like_fold"/>
</dbReference>
<dbReference type="OMA" id="QYKGNFL"/>
<dbReference type="SMART" id="SM00184">
    <property type="entry name" value="RING"/>
    <property type="match status" value="1"/>
</dbReference>
<dbReference type="SUPFAM" id="SSF101898">
    <property type="entry name" value="NHL repeat"/>
    <property type="match status" value="1"/>
</dbReference>
<dbReference type="SUPFAM" id="SSF57845">
    <property type="entry name" value="B-box zinc-binding domain"/>
    <property type="match status" value="1"/>
</dbReference>
<evidence type="ECO:0000256" key="2">
    <source>
        <dbReference type="ARBA" id="ARBA00022723"/>
    </source>
</evidence>
<dbReference type="InterPro" id="IPR014756">
    <property type="entry name" value="Ig_E-set"/>
</dbReference>
<dbReference type="SMART" id="SM00557">
    <property type="entry name" value="IG_FLMN"/>
    <property type="match status" value="1"/>
</dbReference>
<evidence type="ECO:0000256" key="4">
    <source>
        <dbReference type="ARBA" id="ARBA00022771"/>
    </source>
</evidence>
<keyword evidence="5" id="KW-0862">Zinc</keyword>
<dbReference type="PROSITE" id="PS50089">
    <property type="entry name" value="ZF_RING_2"/>
    <property type="match status" value="1"/>
</dbReference>
<dbReference type="InterPro" id="IPR013083">
    <property type="entry name" value="Znf_RING/FYVE/PHD"/>
</dbReference>
<dbReference type="InterPro" id="IPR011042">
    <property type="entry name" value="6-blade_b-propeller_TolB-like"/>
</dbReference>
<evidence type="ECO:0000256" key="5">
    <source>
        <dbReference type="ARBA" id="ARBA00022833"/>
    </source>
</evidence>
<keyword evidence="2" id="KW-0479">Metal-binding</keyword>
<reference evidence="13" key="1">
    <citation type="submission" date="2012-12" db="EMBL/GenBank/DDBJ databases">
        <authorList>
            <person name="Hellsten U."/>
            <person name="Grimwood J."/>
            <person name="Chapman J.A."/>
            <person name="Shapiro H."/>
            <person name="Aerts A."/>
            <person name="Otillar R.P."/>
            <person name="Terry A.Y."/>
            <person name="Boore J.L."/>
            <person name="Simakov O."/>
            <person name="Marletaz F."/>
            <person name="Cho S.-J."/>
            <person name="Edsinger-Gonzales E."/>
            <person name="Havlak P."/>
            <person name="Kuo D.-H."/>
            <person name="Larsson T."/>
            <person name="Lv J."/>
            <person name="Arendt D."/>
            <person name="Savage R."/>
            <person name="Osoegawa K."/>
            <person name="de Jong P."/>
            <person name="Lindberg D.R."/>
            <person name="Seaver E.C."/>
            <person name="Weisblat D.A."/>
            <person name="Putnam N.H."/>
            <person name="Grigoriev I.V."/>
            <person name="Rokhsar D.S."/>
        </authorList>
    </citation>
    <scope>NUCLEOTIDE SEQUENCE</scope>
</reference>
<organism evidence="12 13">
    <name type="scientific">Helobdella robusta</name>
    <name type="common">Californian leech</name>
    <dbReference type="NCBI Taxonomy" id="6412"/>
    <lineage>
        <taxon>Eukaryota</taxon>
        <taxon>Metazoa</taxon>
        <taxon>Spiralia</taxon>
        <taxon>Lophotrochozoa</taxon>
        <taxon>Annelida</taxon>
        <taxon>Clitellata</taxon>
        <taxon>Hirudinea</taxon>
        <taxon>Rhynchobdellida</taxon>
        <taxon>Glossiphoniidae</taxon>
        <taxon>Helobdella</taxon>
    </lineage>
</organism>
<evidence type="ECO:0000256" key="3">
    <source>
        <dbReference type="ARBA" id="ARBA00022737"/>
    </source>
</evidence>
<dbReference type="Gene3D" id="2.60.40.10">
    <property type="entry name" value="Immunoglobulins"/>
    <property type="match status" value="1"/>
</dbReference>
<evidence type="ECO:0008006" key="14">
    <source>
        <dbReference type="Google" id="ProtNLM"/>
    </source>
</evidence>